<dbReference type="InterPro" id="IPR006665">
    <property type="entry name" value="OmpA-like"/>
</dbReference>
<feature type="transmembrane region" description="Helical" evidence="9">
    <location>
        <begin position="28"/>
        <end position="47"/>
    </location>
</feature>
<dbReference type="RefSeq" id="WP_109716490.1">
    <property type="nucleotide sequence ID" value="NZ_QGHF01000001.1"/>
</dbReference>
<evidence type="ECO:0000313" key="12">
    <source>
        <dbReference type="Proteomes" id="UP000245981"/>
    </source>
</evidence>
<feature type="compositionally biased region" description="Low complexity" evidence="8">
    <location>
        <begin position="366"/>
        <end position="397"/>
    </location>
</feature>
<protein>
    <submittedName>
        <fullName evidence="11">Chemotaxis protein MotB</fullName>
    </submittedName>
</protein>
<evidence type="ECO:0000313" key="11">
    <source>
        <dbReference type="EMBL" id="PWL01081.1"/>
    </source>
</evidence>
<feature type="compositionally biased region" description="Polar residues" evidence="8">
    <location>
        <begin position="339"/>
        <end position="365"/>
    </location>
</feature>
<evidence type="ECO:0000256" key="6">
    <source>
        <dbReference type="ARBA" id="ARBA00023136"/>
    </source>
</evidence>
<dbReference type="AlphaFoldDB" id="A0A2V2BI62"/>
<feature type="compositionally biased region" description="Low complexity" evidence="8">
    <location>
        <begin position="315"/>
        <end position="336"/>
    </location>
</feature>
<feature type="region of interest" description="Disordered" evidence="8">
    <location>
        <begin position="315"/>
        <end position="420"/>
    </location>
</feature>
<keyword evidence="6 7" id="KW-0472">Membrane</keyword>
<evidence type="ECO:0000259" key="10">
    <source>
        <dbReference type="PROSITE" id="PS51123"/>
    </source>
</evidence>
<reference evidence="11 12" key="1">
    <citation type="submission" date="2018-05" db="EMBL/GenBank/DDBJ databases">
        <title>Genomic Encyclopedia of Type Strains, Phase IV (KMG-V): Genome sequencing to study the core and pangenomes of soil and plant-associated prokaryotes.</title>
        <authorList>
            <person name="Whitman W."/>
        </authorList>
    </citation>
    <scope>NUCLEOTIDE SEQUENCE [LARGE SCALE GENOMIC DNA]</scope>
    <source>
        <strain evidence="11 12">PNA 200-10</strain>
    </source>
</reference>
<dbReference type="InterPro" id="IPR050330">
    <property type="entry name" value="Bact_OuterMem_StrucFunc"/>
</dbReference>
<keyword evidence="5 9" id="KW-1133">Transmembrane helix</keyword>
<accession>A0A2V2BI62</accession>
<name>A0A2V2BI62_9GAMM</name>
<evidence type="ECO:0000256" key="8">
    <source>
        <dbReference type="SAM" id="MobiDB-lite"/>
    </source>
</evidence>
<dbReference type="PANTHER" id="PTHR30329">
    <property type="entry name" value="STATOR ELEMENT OF FLAGELLAR MOTOR COMPLEX"/>
    <property type="match status" value="1"/>
</dbReference>
<keyword evidence="4 9" id="KW-0812">Transmembrane</keyword>
<evidence type="ECO:0000256" key="3">
    <source>
        <dbReference type="ARBA" id="ARBA00022475"/>
    </source>
</evidence>
<evidence type="ECO:0000256" key="7">
    <source>
        <dbReference type="PROSITE-ProRule" id="PRU00473"/>
    </source>
</evidence>
<evidence type="ECO:0000256" key="4">
    <source>
        <dbReference type="ARBA" id="ARBA00022692"/>
    </source>
</evidence>
<evidence type="ECO:0000256" key="1">
    <source>
        <dbReference type="ARBA" id="ARBA00004162"/>
    </source>
</evidence>
<feature type="region of interest" description="Disordered" evidence="8">
    <location>
        <begin position="72"/>
        <end position="96"/>
    </location>
</feature>
<proteinExistence type="inferred from homology"/>
<dbReference type="EMBL" id="QGHF01000001">
    <property type="protein sequence ID" value="PWL01081.1"/>
    <property type="molecule type" value="Genomic_DNA"/>
</dbReference>
<evidence type="ECO:0000256" key="9">
    <source>
        <dbReference type="SAM" id="Phobius"/>
    </source>
</evidence>
<dbReference type="Proteomes" id="UP000245981">
    <property type="component" value="Unassembled WGS sequence"/>
</dbReference>
<dbReference type="PANTHER" id="PTHR30329:SF18">
    <property type="entry name" value="MOTILITY PROTEIN B"/>
    <property type="match status" value="1"/>
</dbReference>
<dbReference type="PROSITE" id="PS51123">
    <property type="entry name" value="OMPA_2"/>
    <property type="match status" value="1"/>
</dbReference>
<dbReference type="Gene3D" id="3.30.1330.60">
    <property type="entry name" value="OmpA-like domain"/>
    <property type="match status" value="1"/>
</dbReference>
<comment type="similarity">
    <text evidence="2">Belongs to the MotB family.</text>
</comment>
<comment type="subcellular location">
    <subcellularLocation>
        <location evidence="1">Cell membrane</location>
        <topology evidence="1">Single-pass membrane protein</topology>
    </subcellularLocation>
</comment>
<dbReference type="NCBIfam" id="NF006548">
    <property type="entry name" value="PRK09041.1"/>
    <property type="match status" value="1"/>
</dbReference>
<comment type="caution">
    <text evidence="11">The sequence shown here is derived from an EMBL/GenBank/DDBJ whole genome shotgun (WGS) entry which is preliminary data.</text>
</comment>
<organism evidence="11 12">
    <name type="scientific">Pantoea allii</name>
    <dbReference type="NCBI Taxonomy" id="574096"/>
    <lineage>
        <taxon>Bacteria</taxon>
        <taxon>Pseudomonadati</taxon>
        <taxon>Pseudomonadota</taxon>
        <taxon>Gammaproteobacteria</taxon>
        <taxon>Enterobacterales</taxon>
        <taxon>Erwiniaceae</taxon>
        <taxon>Pantoea</taxon>
    </lineage>
</organism>
<dbReference type="InterPro" id="IPR025713">
    <property type="entry name" value="MotB-like_N_dom"/>
</dbReference>
<dbReference type="SUPFAM" id="SSF103088">
    <property type="entry name" value="OmpA-like"/>
    <property type="match status" value="1"/>
</dbReference>
<dbReference type="InterPro" id="IPR036737">
    <property type="entry name" value="OmpA-like_sf"/>
</dbReference>
<feature type="domain" description="OmpA-like" evidence="10">
    <location>
        <begin position="148"/>
        <end position="268"/>
    </location>
</feature>
<dbReference type="Pfam" id="PF00691">
    <property type="entry name" value="OmpA"/>
    <property type="match status" value="1"/>
</dbReference>
<sequence>MKHGNRPIVLIRKRKHKKHEGGHGSWKIAYADFMTAMMAFFMVMWLLSIASPQQLIQIAEYFQTPLKVALTGGQRSSDSSSPIPGGGDDATKKDGEVKKVVDMDAQKRKLDEIRLNRLREKLDQLIEADPRLKALRPHLIINMVEEGLRIQIIDSQNRPMFKTGSAEVEPYMRDILRAIAPVLNDIPNRISIAGHTDDIQYAKGDKGYSNWELSADRANASRRELVIGGLDGGKILRVVGMADTMKLKNRGGDDAVNRRISLLVLNHDTEAAIEKENAESDAVQVSDPAAIEKVTAPSASIGNAVDKVTSAPSSAATSAGAAKPATSTPPSSPSGAVKTGTSTQPASSTGAVKTATSAQPASSTGAVTTVSPAPSASSTSAVITVTSAPPASSAGAGKITSAPPASSAGAVTTAAPSQQR</sequence>
<dbReference type="GO" id="GO:0005886">
    <property type="term" value="C:plasma membrane"/>
    <property type="evidence" value="ECO:0007669"/>
    <property type="project" value="UniProtKB-SubCell"/>
</dbReference>
<feature type="compositionally biased region" description="Low complexity" evidence="8">
    <location>
        <begin position="72"/>
        <end position="83"/>
    </location>
</feature>
<dbReference type="Pfam" id="PF13677">
    <property type="entry name" value="MotB_plug"/>
    <property type="match status" value="1"/>
</dbReference>
<dbReference type="OrthoDB" id="9809186at2"/>
<dbReference type="CDD" id="cd07185">
    <property type="entry name" value="OmpA_C-like"/>
    <property type="match status" value="1"/>
</dbReference>
<evidence type="ECO:0000256" key="2">
    <source>
        <dbReference type="ARBA" id="ARBA00008914"/>
    </source>
</evidence>
<evidence type="ECO:0000256" key="5">
    <source>
        <dbReference type="ARBA" id="ARBA00022989"/>
    </source>
</evidence>
<gene>
    <name evidence="11" type="ORF">C7431_101902</name>
</gene>
<keyword evidence="3" id="KW-1003">Cell membrane</keyword>
<dbReference type="STRING" id="574096.HA38_07180"/>